<dbReference type="InterPro" id="IPR038404">
    <property type="entry name" value="TRAP_DctP_sf"/>
</dbReference>
<dbReference type="Gene3D" id="3.40.190.170">
    <property type="entry name" value="Bacterial extracellular solute-binding protein, family 7"/>
    <property type="match status" value="1"/>
</dbReference>
<feature type="chain" id="PRO_5039203983" evidence="5">
    <location>
        <begin position="31"/>
        <end position="336"/>
    </location>
</feature>
<gene>
    <name evidence="6" type="ORF">H9798_01995</name>
</gene>
<keyword evidence="3" id="KW-0813">Transport</keyword>
<dbReference type="GO" id="GO:0055085">
    <property type="term" value="P:transmembrane transport"/>
    <property type="evidence" value="ECO:0007669"/>
    <property type="project" value="InterPro"/>
</dbReference>
<accession>A0A9D2KHL2</accession>
<evidence type="ECO:0000313" key="6">
    <source>
        <dbReference type="EMBL" id="HJA05909.1"/>
    </source>
</evidence>
<dbReference type="Pfam" id="PF03480">
    <property type="entry name" value="DctP"/>
    <property type="match status" value="1"/>
</dbReference>
<dbReference type="PIRSF" id="PIRSF006470">
    <property type="entry name" value="DctB"/>
    <property type="match status" value="1"/>
</dbReference>
<reference evidence="6" key="2">
    <citation type="submission" date="2021-04" db="EMBL/GenBank/DDBJ databases">
        <authorList>
            <person name="Gilroy R."/>
        </authorList>
    </citation>
    <scope>NUCLEOTIDE SEQUENCE</scope>
    <source>
        <strain evidence="6">ChiSjej2B20-11307</strain>
    </source>
</reference>
<dbReference type="PANTHER" id="PTHR33376:SF4">
    <property type="entry name" value="SIALIC ACID-BINDING PERIPLASMIC PROTEIN SIAP"/>
    <property type="match status" value="1"/>
</dbReference>
<proteinExistence type="inferred from homology"/>
<dbReference type="AlphaFoldDB" id="A0A9D2KHL2"/>
<comment type="caution">
    <text evidence="6">The sequence shown here is derived from an EMBL/GenBank/DDBJ whole genome shotgun (WGS) entry which is preliminary data.</text>
</comment>
<keyword evidence="4 5" id="KW-0732">Signal</keyword>
<evidence type="ECO:0000256" key="1">
    <source>
        <dbReference type="ARBA" id="ARBA00004196"/>
    </source>
</evidence>
<evidence type="ECO:0000256" key="3">
    <source>
        <dbReference type="ARBA" id="ARBA00022448"/>
    </source>
</evidence>
<evidence type="ECO:0000256" key="2">
    <source>
        <dbReference type="ARBA" id="ARBA00009023"/>
    </source>
</evidence>
<dbReference type="Proteomes" id="UP000824223">
    <property type="component" value="Unassembled WGS sequence"/>
</dbReference>
<protein>
    <submittedName>
        <fullName evidence="6">TRAP transporter substrate-binding protein</fullName>
    </submittedName>
</protein>
<dbReference type="InterPro" id="IPR018389">
    <property type="entry name" value="DctP_fam"/>
</dbReference>
<organism evidence="6 7">
    <name type="scientific">Candidatus Mediterraneibacter pullicola</name>
    <dbReference type="NCBI Taxonomy" id="2838682"/>
    <lineage>
        <taxon>Bacteria</taxon>
        <taxon>Bacillati</taxon>
        <taxon>Bacillota</taxon>
        <taxon>Clostridia</taxon>
        <taxon>Lachnospirales</taxon>
        <taxon>Lachnospiraceae</taxon>
        <taxon>Mediterraneibacter</taxon>
    </lineage>
</organism>
<dbReference type="NCBIfam" id="TIGR00787">
    <property type="entry name" value="dctP"/>
    <property type="match status" value="1"/>
</dbReference>
<dbReference type="PANTHER" id="PTHR33376">
    <property type="match status" value="1"/>
</dbReference>
<dbReference type="InterPro" id="IPR004682">
    <property type="entry name" value="TRAP_DctP"/>
</dbReference>
<dbReference type="NCBIfam" id="NF037995">
    <property type="entry name" value="TRAP_S1"/>
    <property type="match status" value="1"/>
</dbReference>
<dbReference type="GO" id="GO:0030288">
    <property type="term" value="C:outer membrane-bounded periplasmic space"/>
    <property type="evidence" value="ECO:0007669"/>
    <property type="project" value="InterPro"/>
</dbReference>
<evidence type="ECO:0000256" key="4">
    <source>
        <dbReference type="ARBA" id="ARBA00022729"/>
    </source>
</evidence>
<evidence type="ECO:0000256" key="5">
    <source>
        <dbReference type="SAM" id="SignalP"/>
    </source>
</evidence>
<name>A0A9D2KHL2_9FIRM</name>
<reference evidence="6" key="1">
    <citation type="journal article" date="2021" name="PeerJ">
        <title>Extensive microbial diversity within the chicken gut microbiome revealed by metagenomics and culture.</title>
        <authorList>
            <person name="Gilroy R."/>
            <person name="Ravi A."/>
            <person name="Getino M."/>
            <person name="Pursley I."/>
            <person name="Horton D.L."/>
            <person name="Alikhan N.F."/>
            <person name="Baker D."/>
            <person name="Gharbi K."/>
            <person name="Hall N."/>
            <person name="Watson M."/>
            <person name="Adriaenssens E.M."/>
            <person name="Foster-Nyarko E."/>
            <person name="Jarju S."/>
            <person name="Secka A."/>
            <person name="Antonio M."/>
            <person name="Oren A."/>
            <person name="Chaudhuri R.R."/>
            <person name="La Ragione R."/>
            <person name="Hildebrand F."/>
            <person name="Pallen M.J."/>
        </authorList>
    </citation>
    <scope>NUCLEOTIDE SEQUENCE</scope>
    <source>
        <strain evidence="6">ChiSjej2B20-11307</strain>
    </source>
</reference>
<dbReference type="PROSITE" id="PS51257">
    <property type="entry name" value="PROKAR_LIPOPROTEIN"/>
    <property type="match status" value="1"/>
</dbReference>
<feature type="signal peptide" evidence="5">
    <location>
        <begin position="1"/>
        <end position="30"/>
    </location>
</feature>
<sequence>MRNAKITSRLLSVLLAGGLTAGLLSGCAQSAGGEQRYAYPLGTASPEDTVTQIYAEKFAEEADRLSGGRIKITVYPNSVLGGDRELLESCYDGDIPFVVQNTAPQVNFIDDTAVFDMPCVFEDIDSMRETVDNEEFMELMQNSYREAGFELLGYADQGFRVMSSNKAVENFSDFKGQKIRTMEDPYQLAFWKELGSNPTPMNFSEVYIGLQQNTIDAQENPYEVIVSNRLYEQQDYIIETNHVPHLISLVVSEAFFEELSKEDQQILIEAQEIAKAYAREQSDQRIDERIQIIKDSGTEIITLNEETMEEMKTASQPVYEEIAEVVDSEILKLYSR</sequence>
<comment type="subcellular location">
    <subcellularLocation>
        <location evidence="1">Cell envelope</location>
    </subcellularLocation>
</comment>
<comment type="similarity">
    <text evidence="2">Belongs to the bacterial solute-binding protein 7 family.</text>
</comment>
<evidence type="ECO:0000313" key="7">
    <source>
        <dbReference type="Proteomes" id="UP000824223"/>
    </source>
</evidence>
<dbReference type="CDD" id="cd13603">
    <property type="entry name" value="PBP2_TRAP_Siap_TeaA_like"/>
    <property type="match status" value="1"/>
</dbReference>
<dbReference type="EMBL" id="DXAK01000008">
    <property type="protein sequence ID" value="HJA05909.1"/>
    <property type="molecule type" value="Genomic_DNA"/>
</dbReference>